<sequence length="172" mass="19288">MTMRERINTGIVMASLSLLVAGFIEKKRRILALEQKSFKSSLSILALVPQFCFSGLTEAFAAVALMEFLTTKSPESMRTVSGAIFFLSLSIASYLNSLLVNVIHGITRKIGAAPWLGGTDLNKDTLEYFYFFIAGIEVLNLIYFNVFTYPFWSKEKDLNSKTEEKQETVESV</sequence>
<comment type="caution">
    <text evidence="1">The sequence shown here is derived from an EMBL/GenBank/DDBJ whole genome shotgun (WGS) entry which is preliminary data.</text>
</comment>
<dbReference type="Proteomes" id="UP001164250">
    <property type="component" value="Chromosome 9"/>
</dbReference>
<protein>
    <submittedName>
        <fullName evidence="1">Uncharacterized protein</fullName>
    </submittedName>
</protein>
<evidence type="ECO:0000313" key="2">
    <source>
        <dbReference type="Proteomes" id="UP001164250"/>
    </source>
</evidence>
<reference evidence="2" key="1">
    <citation type="journal article" date="2023" name="G3 (Bethesda)">
        <title>Genome assembly and association tests identify interacting loci associated with vigor, precocity, and sex in interspecific pistachio rootstocks.</title>
        <authorList>
            <person name="Palmer W."/>
            <person name="Jacygrad E."/>
            <person name="Sagayaradj S."/>
            <person name="Cavanaugh K."/>
            <person name="Han R."/>
            <person name="Bertier L."/>
            <person name="Beede B."/>
            <person name="Kafkas S."/>
            <person name="Golino D."/>
            <person name="Preece J."/>
            <person name="Michelmore R."/>
        </authorList>
    </citation>
    <scope>NUCLEOTIDE SEQUENCE [LARGE SCALE GENOMIC DNA]</scope>
</reference>
<accession>A0ACC1APU9</accession>
<proteinExistence type="predicted"/>
<gene>
    <name evidence="1" type="ORF">Patl1_31783</name>
</gene>
<organism evidence="1 2">
    <name type="scientific">Pistacia atlantica</name>
    <dbReference type="NCBI Taxonomy" id="434234"/>
    <lineage>
        <taxon>Eukaryota</taxon>
        <taxon>Viridiplantae</taxon>
        <taxon>Streptophyta</taxon>
        <taxon>Embryophyta</taxon>
        <taxon>Tracheophyta</taxon>
        <taxon>Spermatophyta</taxon>
        <taxon>Magnoliopsida</taxon>
        <taxon>eudicotyledons</taxon>
        <taxon>Gunneridae</taxon>
        <taxon>Pentapetalae</taxon>
        <taxon>rosids</taxon>
        <taxon>malvids</taxon>
        <taxon>Sapindales</taxon>
        <taxon>Anacardiaceae</taxon>
        <taxon>Pistacia</taxon>
    </lineage>
</organism>
<keyword evidence="2" id="KW-1185">Reference proteome</keyword>
<name>A0ACC1APU9_9ROSI</name>
<evidence type="ECO:0000313" key="1">
    <source>
        <dbReference type="EMBL" id="KAJ0088673.1"/>
    </source>
</evidence>
<dbReference type="EMBL" id="CM047905">
    <property type="protein sequence ID" value="KAJ0088673.1"/>
    <property type="molecule type" value="Genomic_DNA"/>
</dbReference>